<dbReference type="OMA" id="EHRITEY"/>
<dbReference type="EMBL" id="FO082056">
    <property type="protein sequence ID" value="CCE78669.1"/>
    <property type="molecule type" value="Genomic_DNA"/>
</dbReference>
<dbReference type="OrthoDB" id="4093016at2759"/>
<dbReference type="InParanoid" id="G8YPT4"/>
<keyword evidence="2" id="KW-1185">Reference proteome</keyword>
<sequence length="480" mass="54958">MKSDNMESEHRITEYLQVSRLAHEFRIFSNSESHDLKKKAISSAIKALAIMERCGALHPDHKSMVKLASQENSLYDDNWCDRVANSGDEIVTVNSTGLYEAVHSRHADKTDRATVFKTVRSLFALHMIQEDYSSVQKILGMTSSLQFQSHPATLTELQENRFIEYNFYHYAFNLYNLVLFPNSSETTEEPTSTNSNSHRVLTNIVKKVTTYYERNSILLNHNTDSTEYQYYTATRWLELLALFKKGMFMDFISSSFSFMINNTETEDSNVLIDNAIDLKSDILVMLKIAILITKPFKNQSFLNFQPSIDNIDNELFFELYDNQDSLEGVTHQIFMKLSTCDFESFRALFNSSQYSTELVGRIGYVFPGEGNVFLDYLRNLIDFKMFILIMSMTKKISKNELLTLMGCDNVNITDKLLIFIASLKLGDYGIGYDMQDEVFFNNGRQPYDIDADLERLTNSIAGESIANLTKGSLLGLVLDS</sequence>
<organism evidence="1 2">
    <name type="scientific">Pichia sorbitophila (strain ATCC MYA-4447 / BCRC 22081 / CBS 7064 / NBRC 10061 / NRRL Y-12695)</name>
    <name type="common">Hybrid yeast</name>
    <dbReference type="NCBI Taxonomy" id="559304"/>
    <lineage>
        <taxon>Eukaryota</taxon>
        <taxon>Fungi</taxon>
        <taxon>Dikarya</taxon>
        <taxon>Ascomycota</taxon>
        <taxon>Saccharomycotina</taxon>
        <taxon>Pichiomycetes</taxon>
        <taxon>Debaryomycetaceae</taxon>
        <taxon>Millerozyma</taxon>
    </lineage>
</organism>
<name>G8YPT4_PICSO</name>
<reference evidence="1 2" key="1">
    <citation type="journal article" date="2012" name="G3 (Bethesda)">
        <title>Pichia sorbitophila, an interspecies yeast hybrid reveals early steps of genome resolution following polyploidization.</title>
        <authorList>
            <person name="Leh Louis V."/>
            <person name="Despons L."/>
            <person name="Friedrich A."/>
            <person name="Martin T."/>
            <person name="Durrens P."/>
            <person name="Casaregola S."/>
            <person name="Neuveglise C."/>
            <person name="Fairhead C."/>
            <person name="Marck C."/>
            <person name="Cruz J.A."/>
            <person name="Straub M.L."/>
            <person name="Kugler V."/>
            <person name="Sacerdot C."/>
            <person name="Uzunov Z."/>
            <person name="Thierry A."/>
            <person name="Weiss S."/>
            <person name="Bleykasten C."/>
            <person name="De Montigny J."/>
            <person name="Jacques N."/>
            <person name="Jung P."/>
            <person name="Lemaire M."/>
            <person name="Mallet S."/>
            <person name="Morel G."/>
            <person name="Richard G.F."/>
            <person name="Sarkar A."/>
            <person name="Savel G."/>
            <person name="Schacherer J."/>
            <person name="Seret M.L."/>
            <person name="Talla E."/>
            <person name="Samson G."/>
            <person name="Jubin C."/>
            <person name="Poulain J."/>
            <person name="Vacherie B."/>
            <person name="Barbe V."/>
            <person name="Pelletier E."/>
            <person name="Sherman D.J."/>
            <person name="Westhof E."/>
            <person name="Weissenbach J."/>
            <person name="Baret P.V."/>
            <person name="Wincker P."/>
            <person name="Gaillardin C."/>
            <person name="Dujon B."/>
            <person name="Souciet J.L."/>
        </authorList>
    </citation>
    <scope>NUCLEOTIDE SEQUENCE [LARGE SCALE GENOMIC DNA]</scope>
    <source>
        <strain evidence="2">ATCC MYA-4447 / BCRC 22081 / CBS 7064 / NBRC 10061 / NRRL Y-12695</strain>
    </source>
</reference>
<protein>
    <submittedName>
        <fullName evidence="1">Piso0_000695 protein</fullName>
    </submittedName>
</protein>
<dbReference type="AlphaFoldDB" id="G8YPT4"/>
<dbReference type="STRING" id="559304.G8YPT4"/>
<accession>G8YPT4</accession>
<evidence type="ECO:0000313" key="1">
    <source>
        <dbReference type="EMBL" id="CCE78669.1"/>
    </source>
</evidence>
<evidence type="ECO:0000313" key="2">
    <source>
        <dbReference type="Proteomes" id="UP000005222"/>
    </source>
</evidence>
<proteinExistence type="predicted"/>
<dbReference type="Proteomes" id="UP000005222">
    <property type="component" value="Chromosome D"/>
</dbReference>
<dbReference type="eggNOG" id="ENOG502RPXV">
    <property type="taxonomic scope" value="Eukaryota"/>
</dbReference>
<gene>
    <name evidence="1" type="primary">Piso0_000695</name>
    <name evidence="1" type="ORF">GNLVRS01_PISO0D02115g</name>
</gene>
<dbReference type="HOGENOM" id="CLU_526878_0_0_1"/>